<feature type="compositionally biased region" description="Low complexity" evidence="6">
    <location>
        <begin position="54"/>
        <end position="72"/>
    </location>
</feature>
<gene>
    <name evidence="7" type="ORF">KZ820_13335</name>
</gene>
<keyword evidence="5" id="KW-0472">Membrane</keyword>
<dbReference type="CDD" id="cd16429">
    <property type="entry name" value="VirB10"/>
    <property type="match status" value="1"/>
</dbReference>
<evidence type="ECO:0000256" key="3">
    <source>
        <dbReference type="ARBA" id="ARBA00022692"/>
    </source>
</evidence>
<protein>
    <submittedName>
        <fullName evidence="7">Type IV secretion system protein B10</fullName>
    </submittedName>
</protein>
<evidence type="ECO:0000313" key="8">
    <source>
        <dbReference type="Proteomes" id="UP000759103"/>
    </source>
</evidence>
<feature type="compositionally biased region" description="Pro residues" evidence="6">
    <location>
        <begin position="1"/>
        <end position="10"/>
    </location>
</feature>
<comment type="subcellular location">
    <subcellularLocation>
        <location evidence="1">Membrane</location>
        <topology evidence="1">Single-pass membrane protein</topology>
    </subcellularLocation>
</comment>
<evidence type="ECO:0000313" key="7">
    <source>
        <dbReference type="EMBL" id="MBW6531721.1"/>
    </source>
</evidence>
<feature type="region of interest" description="Disordered" evidence="6">
    <location>
        <begin position="95"/>
        <end position="114"/>
    </location>
</feature>
<keyword evidence="8" id="KW-1185">Reference proteome</keyword>
<keyword evidence="3" id="KW-0812">Transmembrane</keyword>
<feature type="region of interest" description="Disordered" evidence="6">
    <location>
        <begin position="1"/>
        <end position="76"/>
    </location>
</feature>
<dbReference type="InterPro" id="IPR042217">
    <property type="entry name" value="T4SS_VirB10/TrbI"/>
</dbReference>
<reference evidence="7 8" key="1">
    <citation type="submission" date="2021-07" db="EMBL/GenBank/DDBJ databases">
        <title>Sphingomonas sp.</title>
        <authorList>
            <person name="Feng G."/>
            <person name="Li J."/>
            <person name="Pan M."/>
        </authorList>
    </citation>
    <scope>NUCLEOTIDE SEQUENCE [LARGE SCALE GENOMIC DNA]</scope>
    <source>
        <strain evidence="7 8">RRHST34</strain>
    </source>
</reference>
<dbReference type="EMBL" id="JAHXZN010000004">
    <property type="protein sequence ID" value="MBW6531721.1"/>
    <property type="molecule type" value="Genomic_DNA"/>
</dbReference>
<evidence type="ECO:0000256" key="2">
    <source>
        <dbReference type="ARBA" id="ARBA00010265"/>
    </source>
</evidence>
<name>A0ABS7BQ53_9SPHN</name>
<evidence type="ECO:0000256" key="6">
    <source>
        <dbReference type="SAM" id="MobiDB-lite"/>
    </source>
</evidence>
<dbReference type="Proteomes" id="UP000759103">
    <property type="component" value="Unassembled WGS sequence"/>
</dbReference>
<dbReference type="Gene3D" id="2.40.128.260">
    <property type="entry name" value="Type IV secretion system, VirB10/TraB/TrbI"/>
    <property type="match status" value="1"/>
</dbReference>
<keyword evidence="4" id="KW-1133">Transmembrane helix</keyword>
<evidence type="ECO:0000256" key="4">
    <source>
        <dbReference type="ARBA" id="ARBA00022989"/>
    </source>
</evidence>
<evidence type="ECO:0000256" key="5">
    <source>
        <dbReference type="ARBA" id="ARBA00023136"/>
    </source>
</evidence>
<evidence type="ECO:0000256" key="1">
    <source>
        <dbReference type="ARBA" id="ARBA00004167"/>
    </source>
</evidence>
<accession>A0ABS7BQ53</accession>
<dbReference type="InterPro" id="IPR005498">
    <property type="entry name" value="T4SS_VirB10/TraB/TrbI"/>
</dbReference>
<comment type="similarity">
    <text evidence="2">Belongs to the TrbI/VirB10 family.</text>
</comment>
<dbReference type="Pfam" id="PF03743">
    <property type="entry name" value="TrbI"/>
    <property type="match status" value="1"/>
</dbReference>
<comment type="caution">
    <text evidence="7">The sequence shown here is derived from an EMBL/GenBank/DDBJ whole genome shotgun (WGS) entry which is preliminary data.</text>
</comment>
<organism evidence="7 8">
    <name type="scientific">Sphingomonas citri</name>
    <dbReference type="NCBI Taxonomy" id="2862499"/>
    <lineage>
        <taxon>Bacteria</taxon>
        <taxon>Pseudomonadati</taxon>
        <taxon>Pseudomonadota</taxon>
        <taxon>Alphaproteobacteria</taxon>
        <taxon>Sphingomonadales</taxon>
        <taxon>Sphingomonadaceae</taxon>
        <taxon>Sphingomonas</taxon>
    </lineage>
</organism>
<sequence>MIPAAPPTLAPPHAVAPSALEPYPTSAPAAPAAPPHAPTSATASAGAIGPSVGTPATATAPANTPSTPAAAPRVAPGQALVVDTSSPAEADHGVDAAADEKNGGARRPALSTSRARAAMLANRATTVPQGTLIPAVLETGFDSTSPGFARALVQRDVRGFDGTRVLIPRGSRLIGDYGTDTQRGQNRAVILWSRLIRPDGVTIAIGSPAADPVGRGGVRADVNTHFLERFSGAILQSVLDLGVTMAGRGSRSPVIVALPGAGGRVAATVPAKGSDIVPTLRVPPGRSVGVFVARDLDFTEVEATR</sequence>
<proteinExistence type="inferred from homology"/>